<keyword evidence="8" id="KW-0800">Toxin</keyword>
<dbReference type="GO" id="GO:0004540">
    <property type="term" value="F:RNA nuclease activity"/>
    <property type="evidence" value="ECO:0007669"/>
    <property type="project" value="InterPro"/>
</dbReference>
<dbReference type="Proteomes" id="UP000761264">
    <property type="component" value="Unassembled WGS sequence"/>
</dbReference>
<dbReference type="PANTHER" id="PTHR33653:SF1">
    <property type="entry name" value="RIBONUCLEASE VAPC2"/>
    <property type="match status" value="1"/>
</dbReference>
<dbReference type="SUPFAM" id="SSF88723">
    <property type="entry name" value="PIN domain-like"/>
    <property type="match status" value="1"/>
</dbReference>
<dbReference type="CDD" id="cd09871">
    <property type="entry name" value="PIN_MtVapC28-VapC30-like"/>
    <property type="match status" value="1"/>
</dbReference>
<name>A0A967EZW0_9PROT</name>
<keyword evidence="6 8" id="KW-0460">Magnesium</keyword>
<gene>
    <name evidence="8" type="primary">vapC</name>
    <name evidence="10" type="ORF">HBA54_17775</name>
</gene>
<evidence type="ECO:0000313" key="10">
    <source>
        <dbReference type="EMBL" id="NIA70450.1"/>
    </source>
</evidence>
<evidence type="ECO:0000256" key="8">
    <source>
        <dbReference type="HAMAP-Rule" id="MF_00265"/>
    </source>
</evidence>
<keyword evidence="3 8" id="KW-0540">Nuclease</keyword>
<evidence type="ECO:0000256" key="4">
    <source>
        <dbReference type="ARBA" id="ARBA00022723"/>
    </source>
</evidence>
<dbReference type="InterPro" id="IPR002716">
    <property type="entry name" value="PIN_dom"/>
</dbReference>
<dbReference type="GO" id="GO:0000287">
    <property type="term" value="F:magnesium ion binding"/>
    <property type="evidence" value="ECO:0007669"/>
    <property type="project" value="UniProtKB-UniRule"/>
</dbReference>
<dbReference type="PANTHER" id="PTHR33653">
    <property type="entry name" value="RIBONUCLEASE VAPC2"/>
    <property type="match status" value="1"/>
</dbReference>
<dbReference type="HAMAP" id="MF_00265">
    <property type="entry name" value="VapC_Nob1"/>
    <property type="match status" value="1"/>
</dbReference>
<dbReference type="EMBL" id="JAAQPH010000014">
    <property type="protein sequence ID" value="NIA70450.1"/>
    <property type="molecule type" value="Genomic_DNA"/>
</dbReference>
<comment type="similarity">
    <text evidence="7 8">Belongs to the PINc/VapC protein family.</text>
</comment>
<comment type="caution">
    <text evidence="10">The sequence shown here is derived from an EMBL/GenBank/DDBJ whole genome shotgun (WGS) entry which is preliminary data.</text>
</comment>
<reference evidence="10" key="1">
    <citation type="submission" date="2020-03" db="EMBL/GenBank/DDBJ databases">
        <title>Genome of Pelagibius litoralis DSM 21314T.</title>
        <authorList>
            <person name="Wang G."/>
        </authorList>
    </citation>
    <scope>NUCLEOTIDE SEQUENCE</scope>
    <source>
        <strain evidence="10">DSM 21314</strain>
    </source>
</reference>
<keyword evidence="5 8" id="KW-0378">Hydrolase</keyword>
<keyword evidence="4 8" id="KW-0479">Metal-binding</keyword>
<dbReference type="AlphaFoldDB" id="A0A967EZW0"/>
<feature type="binding site" evidence="8">
    <location>
        <position position="4"/>
    </location>
    <ligand>
        <name>Mg(2+)</name>
        <dbReference type="ChEBI" id="CHEBI:18420"/>
    </ligand>
</feature>
<proteinExistence type="inferred from homology"/>
<dbReference type="RefSeq" id="WP_167227073.1">
    <property type="nucleotide sequence ID" value="NZ_JAAQPH010000014.1"/>
</dbReference>
<evidence type="ECO:0000256" key="7">
    <source>
        <dbReference type="ARBA" id="ARBA00038093"/>
    </source>
</evidence>
<evidence type="ECO:0000256" key="5">
    <source>
        <dbReference type="ARBA" id="ARBA00022801"/>
    </source>
</evidence>
<evidence type="ECO:0000256" key="1">
    <source>
        <dbReference type="ARBA" id="ARBA00001946"/>
    </source>
</evidence>
<sequence>MVVDTSAVIAILWNEPERHPFVAAVQADATRLISAGSALEAAVVVMRRTGPETASRAAAELDAVMNQLGLAIEPVTAAQAGIAREAYRRYGKGCHRAGLNFGDCLAYALAKDSDEPLLFKGGDFALTDVIPVPVKPGTMP</sequence>
<dbReference type="InterPro" id="IPR022907">
    <property type="entry name" value="VapC_family"/>
</dbReference>
<dbReference type="InterPro" id="IPR029060">
    <property type="entry name" value="PIN-like_dom_sf"/>
</dbReference>
<accession>A0A967EZW0</accession>
<organism evidence="10 11">
    <name type="scientific">Pelagibius litoralis</name>
    <dbReference type="NCBI Taxonomy" id="374515"/>
    <lineage>
        <taxon>Bacteria</taxon>
        <taxon>Pseudomonadati</taxon>
        <taxon>Pseudomonadota</taxon>
        <taxon>Alphaproteobacteria</taxon>
        <taxon>Rhodospirillales</taxon>
        <taxon>Rhodovibrionaceae</taxon>
        <taxon>Pelagibius</taxon>
    </lineage>
</organism>
<evidence type="ECO:0000256" key="3">
    <source>
        <dbReference type="ARBA" id="ARBA00022722"/>
    </source>
</evidence>
<protein>
    <recommendedName>
        <fullName evidence="8">Ribonuclease VapC</fullName>
        <shortName evidence="8">RNase VapC</shortName>
        <ecNumber evidence="8">3.1.-.-</ecNumber>
    </recommendedName>
    <alternativeName>
        <fullName evidence="8">Toxin VapC</fullName>
    </alternativeName>
</protein>
<evidence type="ECO:0000256" key="6">
    <source>
        <dbReference type="ARBA" id="ARBA00022842"/>
    </source>
</evidence>
<feature type="domain" description="PIN" evidence="9">
    <location>
        <begin position="1"/>
        <end position="127"/>
    </location>
</feature>
<dbReference type="EC" id="3.1.-.-" evidence="8"/>
<dbReference type="InterPro" id="IPR050556">
    <property type="entry name" value="Type_II_TA_system_RNase"/>
</dbReference>
<comment type="function">
    <text evidence="8">Toxic component of a toxin-antitoxin (TA) system. An RNase.</text>
</comment>
<dbReference type="GO" id="GO:0016787">
    <property type="term" value="F:hydrolase activity"/>
    <property type="evidence" value="ECO:0007669"/>
    <property type="project" value="UniProtKB-KW"/>
</dbReference>
<dbReference type="Pfam" id="PF01850">
    <property type="entry name" value="PIN"/>
    <property type="match status" value="1"/>
</dbReference>
<evidence type="ECO:0000313" key="11">
    <source>
        <dbReference type="Proteomes" id="UP000761264"/>
    </source>
</evidence>
<dbReference type="GO" id="GO:0090729">
    <property type="term" value="F:toxin activity"/>
    <property type="evidence" value="ECO:0007669"/>
    <property type="project" value="UniProtKB-KW"/>
</dbReference>
<comment type="cofactor">
    <cofactor evidence="1 8">
        <name>Mg(2+)</name>
        <dbReference type="ChEBI" id="CHEBI:18420"/>
    </cofactor>
</comment>
<keyword evidence="2 8" id="KW-1277">Toxin-antitoxin system</keyword>
<evidence type="ECO:0000259" key="9">
    <source>
        <dbReference type="Pfam" id="PF01850"/>
    </source>
</evidence>
<feature type="binding site" evidence="8">
    <location>
        <position position="103"/>
    </location>
    <ligand>
        <name>Mg(2+)</name>
        <dbReference type="ChEBI" id="CHEBI:18420"/>
    </ligand>
</feature>
<evidence type="ECO:0000256" key="2">
    <source>
        <dbReference type="ARBA" id="ARBA00022649"/>
    </source>
</evidence>
<keyword evidence="11" id="KW-1185">Reference proteome</keyword>
<dbReference type="Gene3D" id="3.40.50.1010">
    <property type="entry name" value="5'-nuclease"/>
    <property type="match status" value="1"/>
</dbReference>